<dbReference type="Ensembl" id="ENSCCRT00010077245.1">
    <property type="protein sequence ID" value="ENSCCRP00010069863.1"/>
    <property type="gene ID" value="ENSCCRG00010030313.1"/>
</dbReference>
<organism evidence="1 2">
    <name type="scientific">Cyprinus carpio</name>
    <name type="common">Common carp</name>
    <dbReference type="NCBI Taxonomy" id="7962"/>
    <lineage>
        <taxon>Eukaryota</taxon>
        <taxon>Metazoa</taxon>
        <taxon>Chordata</taxon>
        <taxon>Craniata</taxon>
        <taxon>Vertebrata</taxon>
        <taxon>Euteleostomi</taxon>
        <taxon>Actinopterygii</taxon>
        <taxon>Neopterygii</taxon>
        <taxon>Teleostei</taxon>
        <taxon>Ostariophysi</taxon>
        <taxon>Cypriniformes</taxon>
        <taxon>Cyprinidae</taxon>
        <taxon>Cyprininae</taxon>
        <taxon>Cyprinus</taxon>
    </lineage>
</organism>
<keyword evidence="2" id="KW-1185">Reference proteome</keyword>
<evidence type="ECO:0008006" key="3">
    <source>
        <dbReference type="Google" id="ProtNLM"/>
    </source>
</evidence>
<evidence type="ECO:0000313" key="1">
    <source>
        <dbReference type="Ensembl" id="ENSCCRP00010069863.1"/>
    </source>
</evidence>
<dbReference type="AlphaFoldDB" id="A0A8C1LYT0"/>
<sequence>VTCGYTGIVPVDKRDSIIRYINIFYFHYGKGVFIYFFCKNYYVECRLKCIFFLKVDAVFILENSRPVFSEIGSAKHRMETNIMNFFQDYLQEIEDSDGPSNNIAPESLTVGRIMQWLTGQGHKPLLPSEKDFVINVRFHHDCDTQHTVCFPIVSACGCTITFPSVHLKTFSEFKNIMTLAICHGQTFDRV</sequence>
<accession>A0A8C1LYT0</accession>
<evidence type="ECO:0000313" key="2">
    <source>
        <dbReference type="Proteomes" id="UP000694427"/>
    </source>
</evidence>
<protein>
    <recommendedName>
        <fullName evidence="3">HECT domain-containing protein</fullName>
    </recommendedName>
</protein>
<proteinExistence type="predicted"/>
<reference evidence="1" key="1">
    <citation type="submission" date="2025-08" db="UniProtKB">
        <authorList>
            <consortium name="Ensembl"/>
        </authorList>
    </citation>
    <scope>IDENTIFICATION</scope>
</reference>
<name>A0A8C1LYT0_CYPCA</name>
<reference evidence="1" key="2">
    <citation type="submission" date="2025-09" db="UniProtKB">
        <authorList>
            <consortium name="Ensembl"/>
        </authorList>
    </citation>
    <scope>IDENTIFICATION</scope>
</reference>
<dbReference type="Proteomes" id="UP000694427">
    <property type="component" value="Unplaced"/>
</dbReference>